<evidence type="ECO:0000313" key="1">
    <source>
        <dbReference type="EMBL" id="SHO67482.1"/>
    </source>
</evidence>
<proteinExistence type="predicted"/>
<dbReference type="InterPro" id="IPR014718">
    <property type="entry name" value="GH-type_carb-bd"/>
</dbReference>
<reference evidence="1 2" key="1">
    <citation type="submission" date="2016-12" db="EMBL/GenBank/DDBJ databases">
        <authorList>
            <person name="Song W.-J."/>
            <person name="Kurnit D.M."/>
        </authorList>
    </citation>
    <scope>NUCLEOTIDE SEQUENCE [LARGE SCALE GENOMIC DNA]</scope>
    <source>
        <strain evidence="1 2">DSM 19599</strain>
    </source>
</reference>
<dbReference type="STRING" id="1123029.SAMN02745172_04163"/>
<dbReference type="Proteomes" id="UP000186406">
    <property type="component" value="Unassembled WGS sequence"/>
</dbReference>
<dbReference type="InterPro" id="IPR008183">
    <property type="entry name" value="Aldose_1/G6P_1-epimerase"/>
</dbReference>
<gene>
    <name evidence="1" type="ORF">SAMN02745172_04163</name>
</gene>
<dbReference type="GO" id="GO:0005975">
    <property type="term" value="P:carbohydrate metabolic process"/>
    <property type="evidence" value="ECO:0007669"/>
    <property type="project" value="InterPro"/>
</dbReference>
<evidence type="ECO:0000313" key="2">
    <source>
        <dbReference type="Proteomes" id="UP000186406"/>
    </source>
</evidence>
<organism evidence="1 2">
    <name type="scientific">Pseudoxanthobacter soli DSM 19599</name>
    <dbReference type="NCBI Taxonomy" id="1123029"/>
    <lineage>
        <taxon>Bacteria</taxon>
        <taxon>Pseudomonadati</taxon>
        <taxon>Pseudomonadota</taxon>
        <taxon>Alphaproteobacteria</taxon>
        <taxon>Hyphomicrobiales</taxon>
        <taxon>Segnochrobactraceae</taxon>
        <taxon>Pseudoxanthobacter</taxon>
    </lineage>
</organism>
<name>A0A1M7ZRN3_9HYPH</name>
<dbReference type="GO" id="GO:0016853">
    <property type="term" value="F:isomerase activity"/>
    <property type="evidence" value="ECO:0007669"/>
    <property type="project" value="InterPro"/>
</dbReference>
<dbReference type="EMBL" id="FRXO01000014">
    <property type="protein sequence ID" value="SHO67482.1"/>
    <property type="molecule type" value="Genomic_DNA"/>
</dbReference>
<dbReference type="Pfam" id="PF01263">
    <property type="entry name" value="Aldose_epim"/>
    <property type="match status" value="1"/>
</dbReference>
<dbReference type="CDD" id="cd09021">
    <property type="entry name" value="Aldose_epim_Ec_YphB"/>
    <property type="match status" value="1"/>
</dbReference>
<protein>
    <submittedName>
        <fullName evidence="1">Aldose 1-epimerase</fullName>
    </submittedName>
</protein>
<dbReference type="GO" id="GO:0030246">
    <property type="term" value="F:carbohydrate binding"/>
    <property type="evidence" value="ECO:0007669"/>
    <property type="project" value="InterPro"/>
</dbReference>
<dbReference type="Gene3D" id="2.70.98.10">
    <property type="match status" value="1"/>
</dbReference>
<sequence length="297" mass="31267">MTPQRLELAGGGLSVGIEPANGGALTHFRCVDARGAFDWLRPAPASGGSPLEAACFPMVPFFSRVAGDRFVFEGREVRLPPAGHGFRTAIHGFGWLSAWEVEALSETRAVLAHDHRPPPDGEVGWPWPYRALQTVELAGGAMTIRLELTNTGTTAMPAGLGLHPFFAADGDLRVRTGTDAMIVMDERGFPAGRDPAAGAVRILADGGLLPTGLDNIFAGWSGSALLSREGRSLLVEADAPFAFLCVYTPPGQPFACVEPVSHITDGFNAETGSAGRTGVRVLGPGERLIAGVRFSPK</sequence>
<keyword evidence="2" id="KW-1185">Reference proteome</keyword>
<dbReference type="AlphaFoldDB" id="A0A1M7ZRN3"/>
<dbReference type="OrthoDB" id="9796517at2"/>
<dbReference type="RefSeq" id="WP_073632327.1">
    <property type="nucleotide sequence ID" value="NZ_FRXO01000014.1"/>
</dbReference>
<dbReference type="SUPFAM" id="SSF74650">
    <property type="entry name" value="Galactose mutarotase-like"/>
    <property type="match status" value="1"/>
</dbReference>
<accession>A0A1M7ZRN3</accession>
<dbReference type="InterPro" id="IPR011013">
    <property type="entry name" value="Gal_mutarotase_sf_dom"/>
</dbReference>